<gene>
    <name evidence="2" type="ORF">SCLCIDRAFT_983597</name>
</gene>
<reference evidence="3" key="2">
    <citation type="submission" date="2015-01" db="EMBL/GenBank/DDBJ databases">
        <title>Evolutionary Origins and Diversification of the Mycorrhizal Mutualists.</title>
        <authorList>
            <consortium name="DOE Joint Genome Institute"/>
            <consortium name="Mycorrhizal Genomics Consortium"/>
            <person name="Kohler A."/>
            <person name="Kuo A."/>
            <person name="Nagy L.G."/>
            <person name="Floudas D."/>
            <person name="Copeland A."/>
            <person name="Barry K.W."/>
            <person name="Cichocki N."/>
            <person name="Veneault-Fourrey C."/>
            <person name="LaButti K."/>
            <person name="Lindquist E.A."/>
            <person name="Lipzen A."/>
            <person name="Lundell T."/>
            <person name="Morin E."/>
            <person name="Murat C."/>
            <person name="Riley R."/>
            <person name="Ohm R."/>
            <person name="Sun H."/>
            <person name="Tunlid A."/>
            <person name="Henrissat B."/>
            <person name="Grigoriev I.V."/>
            <person name="Hibbett D.S."/>
            <person name="Martin F."/>
        </authorList>
    </citation>
    <scope>NUCLEOTIDE SEQUENCE [LARGE SCALE GENOMIC DNA]</scope>
    <source>
        <strain evidence="3">Foug A</strain>
    </source>
</reference>
<dbReference type="HOGENOM" id="CLU_2198559_0_0_1"/>
<evidence type="ECO:0000256" key="1">
    <source>
        <dbReference type="SAM" id="MobiDB-lite"/>
    </source>
</evidence>
<sequence>MGEPVQTRDSSLKLMTWSVACMADGKDPSTEVQDQTYAFKCYGQTIDDVGHVWLVNALTFSLVYNTFASAAQTVLSQSGTTNSKSDSDNIQNTPVQSPPSRSTATWCV</sequence>
<evidence type="ECO:0000313" key="3">
    <source>
        <dbReference type="Proteomes" id="UP000053989"/>
    </source>
</evidence>
<protein>
    <submittedName>
        <fullName evidence="2">Uncharacterized protein</fullName>
    </submittedName>
</protein>
<proteinExistence type="predicted"/>
<dbReference type="AlphaFoldDB" id="A0A0C2ZDG4"/>
<evidence type="ECO:0000313" key="2">
    <source>
        <dbReference type="EMBL" id="KIM59833.1"/>
    </source>
</evidence>
<accession>A0A0C2ZDG4</accession>
<dbReference type="Proteomes" id="UP000053989">
    <property type="component" value="Unassembled WGS sequence"/>
</dbReference>
<reference evidence="2 3" key="1">
    <citation type="submission" date="2014-04" db="EMBL/GenBank/DDBJ databases">
        <authorList>
            <consortium name="DOE Joint Genome Institute"/>
            <person name="Kuo A."/>
            <person name="Kohler A."/>
            <person name="Nagy L.G."/>
            <person name="Floudas D."/>
            <person name="Copeland A."/>
            <person name="Barry K.W."/>
            <person name="Cichocki N."/>
            <person name="Veneault-Fourrey C."/>
            <person name="LaButti K."/>
            <person name="Lindquist E.A."/>
            <person name="Lipzen A."/>
            <person name="Lundell T."/>
            <person name="Morin E."/>
            <person name="Murat C."/>
            <person name="Sun H."/>
            <person name="Tunlid A."/>
            <person name="Henrissat B."/>
            <person name="Grigoriev I.V."/>
            <person name="Hibbett D.S."/>
            <person name="Martin F."/>
            <person name="Nordberg H.P."/>
            <person name="Cantor M.N."/>
            <person name="Hua S.X."/>
        </authorList>
    </citation>
    <scope>NUCLEOTIDE SEQUENCE [LARGE SCALE GENOMIC DNA]</scope>
    <source>
        <strain evidence="2 3">Foug A</strain>
    </source>
</reference>
<dbReference type="InterPro" id="IPR015943">
    <property type="entry name" value="WD40/YVTN_repeat-like_dom_sf"/>
</dbReference>
<feature type="region of interest" description="Disordered" evidence="1">
    <location>
        <begin position="78"/>
        <end position="108"/>
    </location>
</feature>
<organism evidence="2 3">
    <name type="scientific">Scleroderma citrinum Foug A</name>
    <dbReference type="NCBI Taxonomy" id="1036808"/>
    <lineage>
        <taxon>Eukaryota</taxon>
        <taxon>Fungi</taxon>
        <taxon>Dikarya</taxon>
        <taxon>Basidiomycota</taxon>
        <taxon>Agaricomycotina</taxon>
        <taxon>Agaricomycetes</taxon>
        <taxon>Agaricomycetidae</taxon>
        <taxon>Boletales</taxon>
        <taxon>Sclerodermatineae</taxon>
        <taxon>Sclerodermataceae</taxon>
        <taxon>Scleroderma</taxon>
    </lineage>
</organism>
<dbReference type="EMBL" id="KN822069">
    <property type="protein sequence ID" value="KIM59833.1"/>
    <property type="molecule type" value="Genomic_DNA"/>
</dbReference>
<dbReference type="STRING" id="1036808.A0A0C2ZDG4"/>
<keyword evidence="3" id="KW-1185">Reference proteome</keyword>
<name>A0A0C2ZDG4_9AGAM</name>
<dbReference type="InParanoid" id="A0A0C2ZDG4"/>
<dbReference type="OrthoDB" id="10262475at2759"/>
<dbReference type="Gene3D" id="2.130.10.10">
    <property type="entry name" value="YVTN repeat-like/Quinoprotein amine dehydrogenase"/>
    <property type="match status" value="1"/>
</dbReference>